<gene>
    <name evidence="1" type="ORF">DJ021_18325</name>
</gene>
<organism evidence="1 2">
    <name type="scientific">Phenylobacterium hankyongense</name>
    <dbReference type="NCBI Taxonomy" id="1813876"/>
    <lineage>
        <taxon>Bacteria</taxon>
        <taxon>Pseudomonadati</taxon>
        <taxon>Pseudomonadota</taxon>
        <taxon>Alphaproteobacteria</taxon>
        <taxon>Caulobacterales</taxon>
        <taxon>Caulobacteraceae</taxon>
        <taxon>Phenylobacterium</taxon>
    </lineage>
</organism>
<comment type="caution">
    <text evidence="1">The sequence shown here is derived from an EMBL/GenBank/DDBJ whole genome shotgun (WGS) entry which is preliminary data.</text>
</comment>
<reference evidence="2" key="1">
    <citation type="submission" date="2018-05" db="EMBL/GenBank/DDBJ databases">
        <authorList>
            <person name="Li X."/>
        </authorList>
    </citation>
    <scope>NUCLEOTIDE SEQUENCE [LARGE SCALE GENOMIC DNA]</scope>
    <source>
        <strain evidence="2">HKS-05</strain>
    </source>
</reference>
<evidence type="ECO:0000313" key="2">
    <source>
        <dbReference type="Proteomes" id="UP000249842"/>
    </source>
</evidence>
<dbReference type="RefSeq" id="WP_111459178.1">
    <property type="nucleotide sequence ID" value="NZ_QFYP01000002.1"/>
</dbReference>
<keyword evidence="2" id="KW-1185">Reference proteome</keyword>
<dbReference type="AlphaFoldDB" id="A0A328AG93"/>
<dbReference type="Proteomes" id="UP000249842">
    <property type="component" value="Unassembled WGS sequence"/>
</dbReference>
<accession>A0A328AG93</accession>
<dbReference type="OrthoDB" id="7188881at2"/>
<evidence type="ECO:0000313" key="1">
    <source>
        <dbReference type="EMBL" id="RAK52454.1"/>
    </source>
</evidence>
<protein>
    <submittedName>
        <fullName evidence="1">Uncharacterized protein</fullName>
    </submittedName>
</protein>
<proteinExistence type="predicted"/>
<name>A0A328AG93_9CAUL</name>
<sequence length="102" mass="9720">MAIAGCVSCSQGASTANAAGGEAQGETITAVGCPTSPKPGCTTIAAEGKAYDITSAGVDLSRGVGVSLTGRAAGAVTACGSKLTDVKVDYLTLQCGPVKPAG</sequence>
<dbReference type="EMBL" id="QFYP01000002">
    <property type="protein sequence ID" value="RAK52454.1"/>
    <property type="molecule type" value="Genomic_DNA"/>
</dbReference>